<protein>
    <submittedName>
        <fullName evidence="2">Phage minor head protein</fullName>
    </submittedName>
</protein>
<dbReference type="Pfam" id="PF04233">
    <property type="entry name" value="Phage_Mu_F"/>
    <property type="match status" value="1"/>
</dbReference>
<gene>
    <name evidence="2" type="ORF">ACG0Z3_10540</name>
</gene>
<dbReference type="Proteomes" id="UP001606301">
    <property type="component" value="Unassembled WGS sequence"/>
</dbReference>
<evidence type="ECO:0000259" key="1">
    <source>
        <dbReference type="Pfam" id="PF04233"/>
    </source>
</evidence>
<accession>A0ABW7FIE2</accession>
<feature type="domain" description="Phage head morphogenesis" evidence="1">
    <location>
        <begin position="4"/>
        <end position="105"/>
    </location>
</feature>
<sequence length="140" mass="15640">MGSAVADGRPPREVKGLIRDRLAVSESKARAFAQTDITDSLRQARWAEDDAATEQFGLDLRELHTSALLPTTRPTHAARHGKVYTTQEMRDWYAKDGNRMNCHCSSTTCLIDSDGKPILTDGLKKKMAREVKDWKPAMPV</sequence>
<reference evidence="2 3" key="1">
    <citation type="submission" date="2024-08" db="EMBL/GenBank/DDBJ databases">
        <authorList>
            <person name="Lu H."/>
        </authorList>
    </citation>
    <scope>NUCLEOTIDE SEQUENCE [LARGE SCALE GENOMIC DNA]</scope>
    <source>
        <strain evidence="2 3">LKC17W</strain>
    </source>
</reference>
<evidence type="ECO:0000313" key="3">
    <source>
        <dbReference type="Proteomes" id="UP001606301"/>
    </source>
</evidence>
<comment type="caution">
    <text evidence="2">The sequence shown here is derived from an EMBL/GenBank/DDBJ whole genome shotgun (WGS) entry which is preliminary data.</text>
</comment>
<keyword evidence="3" id="KW-1185">Reference proteome</keyword>
<dbReference type="EMBL" id="JBIGHW010000004">
    <property type="protein sequence ID" value="MFG6441115.1"/>
    <property type="molecule type" value="Genomic_DNA"/>
</dbReference>
<evidence type="ECO:0000313" key="2">
    <source>
        <dbReference type="EMBL" id="MFG6441115.1"/>
    </source>
</evidence>
<name>A0ABW7FIE2_9BURK</name>
<proteinExistence type="predicted"/>
<organism evidence="2 3">
    <name type="scientific">Pelomonas margarita</name>
    <dbReference type="NCBI Taxonomy" id="3299031"/>
    <lineage>
        <taxon>Bacteria</taxon>
        <taxon>Pseudomonadati</taxon>
        <taxon>Pseudomonadota</taxon>
        <taxon>Betaproteobacteria</taxon>
        <taxon>Burkholderiales</taxon>
        <taxon>Sphaerotilaceae</taxon>
        <taxon>Roseateles</taxon>
    </lineage>
</organism>
<dbReference type="InterPro" id="IPR006528">
    <property type="entry name" value="Phage_head_morphogenesis_dom"/>
</dbReference>
<dbReference type="RefSeq" id="WP_394397510.1">
    <property type="nucleotide sequence ID" value="NZ_JBIGHW010000004.1"/>
</dbReference>